<dbReference type="Proteomes" id="UP000235672">
    <property type="component" value="Unassembled WGS sequence"/>
</dbReference>
<evidence type="ECO:0000313" key="2">
    <source>
        <dbReference type="EMBL" id="PMD26152.1"/>
    </source>
</evidence>
<dbReference type="AlphaFoldDB" id="A0A2J6QIS8"/>
<feature type="region of interest" description="Disordered" evidence="1">
    <location>
        <begin position="92"/>
        <end position="111"/>
    </location>
</feature>
<dbReference type="EMBL" id="KZ613468">
    <property type="protein sequence ID" value="PMD26152.1"/>
    <property type="molecule type" value="Genomic_DNA"/>
</dbReference>
<reference evidence="2 3" key="1">
    <citation type="submission" date="2016-05" db="EMBL/GenBank/DDBJ databases">
        <title>A degradative enzymes factory behind the ericoid mycorrhizal symbiosis.</title>
        <authorList>
            <consortium name="DOE Joint Genome Institute"/>
            <person name="Martino E."/>
            <person name="Morin E."/>
            <person name="Grelet G."/>
            <person name="Kuo A."/>
            <person name="Kohler A."/>
            <person name="Daghino S."/>
            <person name="Barry K."/>
            <person name="Choi C."/>
            <person name="Cichocki N."/>
            <person name="Clum A."/>
            <person name="Copeland A."/>
            <person name="Hainaut M."/>
            <person name="Haridas S."/>
            <person name="Labutti K."/>
            <person name="Lindquist E."/>
            <person name="Lipzen A."/>
            <person name="Khouja H.-R."/>
            <person name="Murat C."/>
            <person name="Ohm R."/>
            <person name="Olson A."/>
            <person name="Spatafora J."/>
            <person name="Veneault-Fourrey C."/>
            <person name="Henrissat B."/>
            <person name="Grigoriev I."/>
            <person name="Martin F."/>
            <person name="Perotto S."/>
        </authorList>
    </citation>
    <scope>NUCLEOTIDE SEQUENCE [LARGE SCALE GENOMIC DNA]</scope>
    <source>
        <strain evidence="2 3">UAMH 7357</strain>
    </source>
</reference>
<evidence type="ECO:0000256" key="1">
    <source>
        <dbReference type="SAM" id="MobiDB-lite"/>
    </source>
</evidence>
<name>A0A2J6QIS8_9HELO</name>
<organism evidence="2 3">
    <name type="scientific">Hyaloscypha hepaticicola</name>
    <dbReference type="NCBI Taxonomy" id="2082293"/>
    <lineage>
        <taxon>Eukaryota</taxon>
        <taxon>Fungi</taxon>
        <taxon>Dikarya</taxon>
        <taxon>Ascomycota</taxon>
        <taxon>Pezizomycotina</taxon>
        <taxon>Leotiomycetes</taxon>
        <taxon>Helotiales</taxon>
        <taxon>Hyaloscyphaceae</taxon>
        <taxon>Hyaloscypha</taxon>
    </lineage>
</organism>
<protein>
    <submittedName>
        <fullName evidence="2">Uncharacterized protein</fullName>
    </submittedName>
</protein>
<evidence type="ECO:0000313" key="3">
    <source>
        <dbReference type="Proteomes" id="UP000235672"/>
    </source>
</evidence>
<feature type="region of interest" description="Disordered" evidence="1">
    <location>
        <begin position="1"/>
        <end position="46"/>
    </location>
</feature>
<gene>
    <name evidence="2" type="ORF">NA56DRAFT_685293</name>
</gene>
<accession>A0A2J6QIS8</accession>
<feature type="compositionally biased region" description="Polar residues" evidence="1">
    <location>
        <begin position="1"/>
        <end position="11"/>
    </location>
</feature>
<keyword evidence="3" id="KW-1185">Reference proteome</keyword>
<proteinExistence type="predicted"/>
<sequence>MSQAPPYNRTSRVAAWNEQRRQASANQARVAIPSGINSSPLGPAEDIQPVDEELWHLQDPLYRDHSGFPITRGMMERSVRESRLRFSDNFTQMDIPCAGSPDEEDREEHQPRLDELRLDPQYDEISLVEALRMDSPAGFNVPAGYNRSAGVNPSDGFNGNPLVTIIPSALETKPASLEPRTSNSHPMMLDGEVCIKSEKKKKFKEEMKEKATKAKTWLLQSARDGYAQRGL</sequence>